<reference evidence="1 2" key="1">
    <citation type="submission" date="2016-02" db="EMBL/GenBank/DDBJ databases">
        <title>Band-tailed pigeon sequencing and assembly.</title>
        <authorList>
            <person name="Soares A.E."/>
            <person name="Novak B.J."/>
            <person name="Rice E.S."/>
            <person name="O'Connell B."/>
            <person name="Chang D."/>
            <person name="Weber S."/>
            <person name="Shapiro B."/>
        </authorList>
    </citation>
    <scope>NUCLEOTIDE SEQUENCE [LARGE SCALE GENOMIC DNA]</scope>
    <source>
        <strain evidence="1">BTP2013</strain>
        <tissue evidence="1">Blood</tissue>
    </source>
</reference>
<evidence type="ECO:0000313" key="1">
    <source>
        <dbReference type="EMBL" id="OPJ81391.1"/>
    </source>
</evidence>
<dbReference type="EMBL" id="LSYS01003973">
    <property type="protein sequence ID" value="OPJ81391.1"/>
    <property type="molecule type" value="Genomic_DNA"/>
</dbReference>
<organism evidence="1 2">
    <name type="scientific">Patagioenas fasciata monilis</name>
    <dbReference type="NCBI Taxonomy" id="372326"/>
    <lineage>
        <taxon>Eukaryota</taxon>
        <taxon>Metazoa</taxon>
        <taxon>Chordata</taxon>
        <taxon>Craniata</taxon>
        <taxon>Vertebrata</taxon>
        <taxon>Euteleostomi</taxon>
        <taxon>Archelosauria</taxon>
        <taxon>Archosauria</taxon>
        <taxon>Dinosauria</taxon>
        <taxon>Saurischia</taxon>
        <taxon>Theropoda</taxon>
        <taxon>Coelurosauria</taxon>
        <taxon>Aves</taxon>
        <taxon>Neognathae</taxon>
        <taxon>Neoaves</taxon>
        <taxon>Columbimorphae</taxon>
        <taxon>Columbiformes</taxon>
        <taxon>Columbidae</taxon>
        <taxon>Patagioenas</taxon>
    </lineage>
</organism>
<keyword evidence="2" id="KW-1185">Reference proteome</keyword>
<dbReference type="AlphaFoldDB" id="A0A1V4KAL3"/>
<accession>A0A1V4KAL3</accession>
<evidence type="ECO:0000313" key="2">
    <source>
        <dbReference type="Proteomes" id="UP000190648"/>
    </source>
</evidence>
<gene>
    <name evidence="1" type="ORF">AV530_009854</name>
</gene>
<proteinExistence type="predicted"/>
<comment type="caution">
    <text evidence="1">The sequence shown here is derived from an EMBL/GenBank/DDBJ whole genome shotgun (WGS) entry which is preliminary data.</text>
</comment>
<sequence length="68" mass="7695">MGRGKLRRNGGFPPLPVTSSYLGGWLGLLNSSRLLDEHTLCKIWNLPVWTPFCFLRVHVGERSKTQAE</sequence>
<name>A0A1V4KAL3_PATFA</name>
<protein>
    <submittedName>
        <fullName evidence="1">Uncharacterized protein</fullName>
    </submittedName>
</protein>
<dbReference type="Proteomes" id="UP000190648">
    <property type="component" value="Unassembled WGS sequence"/>
</dbReference>